<evidence type="ECO:0000256" key="1">
    <source>
        <dbReference type="SAM" id="SignalP"/>
    </source>
</evidence>
<feature type="chain" id="PRO_5035935023" evidence="1">
    <location>
        <begin position="20"/>
        <end position="198"/>
    </location>
</feature>
<gene>
    <name evidence="2" type="ORF">CBOVIS_LOCUS11749</name>
</gene>
<protein>
    <submittedName>
        <fullName evidence="2">Uncharacterized protein</fullName>
    </submittedName>
</protein>
<dbReference type="AlphaFoldDB" id="A0A8S1F8R9"/>
<name>A0A8S1F8R9_9PELO</name>
<evidence type="ECO:0000313" key="2">
    <source>
        <dbReference type="EMBL" id="CAB3410192.1"/>
    </source>
</evidence>
<dbReference type="Proteomes" id="UP000494206">
    <property type="component" value="Unassembled WGS sequence"/>
</dbReference>
<sequence>MASLNHAILISLFVCSCTGLQETFDPKAVDILLREIRSRLQQQELDRHPELKTTTPAAAEEVKKNEIDVEGSGSGEEIVEGSGVGDEVFPTPQPIFDKAGNFNDKEELETLTLTKLHKEAPTTIQEHYKQNPVGTLQMLQGLDIHGSSGGYHRALSGGYLPPQTYDPYNVNWHSYGEEGVKMKDKAIDVFRRVLRPNV</sequence>
<reference evidence="2 3" key="1">
    <citation type="submission" date="2020-04" db="EMBL/GenBank/DDBJ databases">
        <authorList>
            <person name="Laetsch R D."/>
            <person name="Stevens L."/>
            <person name="Kumar S."/>
            <person name="Blaxter L. M."/>
        </authorList>
    </citation>
    <scope>NUCLEOTIDE SEQUENCE [LARGE SCALE GENOMIC DNA]</scope>
</reference>
<dbReference type="EMBL" id="CADEPM010000010">
    <property type="protein sequence ID" value="CAB3410192.1"/>
    <property type="molecule type" value="Genomic_DNA"/>
</dbReference>
<organism evidence="2 3">
    <name type="scientific">Caenorhabditis bovis</name>
    <dbReference type="NCBI Taxonomy" id="2654633"/>
    <lineage>
        <taxon>Eukaryota</taxon>
        <taxon>Metazoa</taxon>
        <taxon>Ecdysozoa</taxon>
        <taxon>Nematoda</taxon>
        <taxon>Chromadorea</taxon>
        <taxon>Rhabditida</taxon>
        <taxon>Rhabditina</taxon>
        <taxon>Rhabditomorpha</taxon>
        <taxon>Rhabditoidea</taxon>
        <taxon>Rhabditidae</taxon>
        <taxon>Peloderinae</taxon>
        <taxon>Caenorhabditis</taxon>
    </lineage>
</organism>
<evidence type="ECO:0000313" key="3">
    <source>
        <dbReference type="Proteomes" id="UP000494206"/>
    </source>
</evidence>
<keyword evidence="3" id="KW-1185">Reference proteome</keyword>
<proteinExistence type="predicted"/>
<feature type="signal peptide" evidence="1">
    <location>
        <begin position="1"/>
        <end position="19"/>
    </location>
</feature>
<dbReference type="OrthoDB" id="5825387at2759"/>
<keyword evidence="1" id="KW-0732">Signal</keyword>
<comment type="caution">
    <text evidence="2">The sequence shown here is derived from an EMBL/GenBank/DDBJ whole genome shotgun (WGS) entry which is preliminary data.</text>
</comment>
<accession>A0A8S1F8R9</accession>